<gene>
    <name evidence="2" type="ORF">QH948_03115</name>
</gene>
<dbReference type="EMBL" id="CP123967">
    <property type="protein sequence ID" value="WGT47782.1"/>
    <property type="molecule type" value="Genomic_DNA"/>
</dbReference>
<evidence type="ECO:0000256" key="1">
    <source>
        <dbReference type="SAM" id="MobiDB-lite"/>
    </source>
</evidence>
<organism evidence="2 3">
    <name type="scientific">Tessaracoccus lacteus</name>
    <dbReference type="NCBI Taxonomy" id="3041766"/>
    <lineage>
        <taxon>Bacteria</taxon>
        <taxon>Bacillati</taxon>
        <taxon>Actinomycetota</taxon>
        <taxon>Actinomycetes</taxon>
        <taxon>Propionibacteriales</taxon>
        <taxon>Propionibacteriaceae</taxon>
        <taxon>Tessaracoccus</taxon>
    </lineage>
</organism>
<feature type="region of interest" description="Disordered" evidence="1">
    <location>
        <begin position="74"/>
        <end position="97"/>
    </location>
</feature>
<reference evidence="2 3" key="1">
    <citation type="journal article" date="2008" name="Int. J. Syst. Evol. Microbiol.">
        <title>Tessaracoccus flavescens sp. nov., isolated from marine sediment.</title>
        <authorList>
            <person name="Lee D.W."/>
            <person name="Lee S.D."/>
        </authorList>
    </citation>
    <scope>NUCLEOTIDE SEQUENCE [LARGE SCALE GENOMIC DNA]</scope>
    <source>
        <strain evidence="2 3">T21</strain>
    </source>
</reference>
<proteinExistence type="predicted"/>
<dbReference type="RefSeq" id="WP_281145485.1">
    <property type="nucleotide sequence ID" value="NZ_CP123967.1"/>
</dbReference>
<evidence type="ECO:0000313" key="2">
    <source>
        <dbReference type="EMBL" id="WGT47782.1"/>
    </source>
</evidence>
<accession>A0ABY8Q032</accession>
<keyword evidence="3" id="KW-1185">Reference proteome</keyword>
<sequence length="97" mass="10724">MSTLFLLPEQERSLTELERLTTAGRARMVRVGRPGPFPRNVDVLPVGDIEATCVQRAASEAKEALRQSVRFTVVEPRRGDPRTAPSRPRHSGARSSS</sequence>
<feature type="compositionally biased region" description="Basic residues" evidence="1">
    <location>
        <begin position="87"/>
        <end position="97"/>
    </location>
</feature>
<evidence type="ECO:0000313" key="3">
    <source>
        <dbReference type="Proteomes" id="UP001244136"/>
    </source>
</evidence>
<dbReference type="Proteomes" id="UP001244136">
    <property type="component" value="Chromosome"/>
</dbReference>
<protein>
    <submittedName>
        <fullName evidence="2">Uncharacterized protein</fullName>
    </submittedName>
</protein>
<name>A0ABY8Q032_9ACTN</name>